<sequence length="484" mass="50498">MITLDVRGVAKRYGATRALDGLDLGIAAGEIVGIAGPNGAGKSTLMRMLAGEEMPDSGTIRLVRDGREAAEPWRSVAVVHQEPQLWPNMTVRENLAVGREARALGRMEAARDVGPTLAALGIAAYADYALADLSLAVQQRVEIARAILCEADVFLFDEPNSALTEAESRALFATMRELADSGRIVILITHRLSDFVRCCRRVLILRDGRIRGEIAGSVTEAGIAAELTIGLASAQACEPAPGPAAPAAVTPALSLRGLGDPGGLFRDVSLDLPAGAVTVLAGVEGSGARELAQAIGGFRRSVGVLAGPGGGKPRPAYLAASRRQTVFHNLSVGDSLAARLGWRRLSAPFPLLDHGRIAEIAARGIARYTIKAGSPDHPITSLSGGNQQKVVLGAAIEEDPDILVVEEPTRGVDVASKRDIYALLRAFARGGRAVVLFCTEVPEMHEVADAVIVLARGDIAGRAVPGEAESLAALAAEIATLEAS</sequence>
<dbReference type="Gene3D" id="3.40.50.300">
    <property type="entry name" value="P-loop containing nucleotide triphosphate hydrolases"/>
    <property type="match status" value="2"/>
</dbReference>
<evidence type="ECO:0000259" key="7">
    <source>
        <dbReference type="PROSITE" id="PS50893"/>
    </source>
</evidence>
<keyword evidence="3 8" id="KW-0762">Sugar transport</keyword>
<dbReference type="SMART" id="SM00382">
    <property type="entry name" value="AAA"/>
    <property type="match status" value="2"/>
</dbReference>
<organism evidence="8 9">
    <name type="scientific">Labrys wisconsinensis</name>
    <dbReference type="NCBI Taxonomy" id="425677"/>
    <lineage>
        <taxon>Bacteria</taxon>
        <taxon>Pseudomonadati</taxon>
        <taxon>Pseudomonadota</taxon>
        <taxon>Alphaproteobacteria</taxon>
        <taxon>Hyphomicrobiales</taxon>
        <taxon>Xanthobacteraceae</taxon>
        <taxon>Labrys</taxon>
    </lineage>
</organism>
<comment type="similarity">
    <text evidence="1">Belongs to the ABC transporter superfamily.</text>
</comment>
<dbReference type="PANTHER" id="PTHR43790:SF9">
    <property type="entry name" value="GALACTOFURANOSE TRANSPORTER ATP-BINDING PROTEIN YTFR"/>
    <property type="match status" value="1"/>
</dbReference>
<keyword evidence="2" id="KW-0813">Transport</keyword>
<evidence type="ECO:0000256" key="4">
    <source>
        <dbReference type="ARBA" id="ARBA00022737"/>
    </source>
</evidence>
<protein>
    <submittedName>
        <fullName evidence="8">ABC-type sugar transport system ATPase subunit</fullName>
    </submittedName>
</protein>
<keyword evidence="9" id="KW-1185">Reference proteome</keyword>
<evidence type="ECO:0000256" key="3">
    <source>
        <dbReference type="ARBA" id="ARBA00022597"/>
    </source>
</evidence>
<dbReference type="RefSeq" id="WP_307274798.1">
    <property type="nucleotide sequence ID" value="NZ_JAUSVX010000006.1"/>
</dbReference>
<evidence type="ECO:0000256" key="6">
    <source>
        <dbReference type="ARBA" id="ARBA00022840"/>
    </source>
</evidence>
<evidence type="ECO:0000256" key="1">
    <source>
        <dbReference type="ARBA" id="ARBA00005417"/>
    </source>
</evidence>
<dbReference type="Proteomes" id="UP001242480">
    <property type="component" value="Unassembled WGS sequence"/>
</dbReference>
<dbReference type="InterPro" id="IPR017871">
    <property type="entry name" value="ABC_transporter-like_CS"/>
</dbReference>
<comment type="caution">
    <text evidence="8">The sequence shown here is derived from an EMBL/GenBank/DDBJ whole genome shotgun (WGS) entry which is preliminary data.</text>
</comment>
<proteinExistence type="inferred from homology"/>
<evidence type="ECO:0000256" key="2">
    <source>
        <dbReference type="ARBA" id="ARBA00022448"/>
    </source>
</evidence>
<dbReference type="InterPro" id="IPR003439">
    <property type="entry name" value="ABC_transporter-like_ATP-bd"/>
</dbReference>
<keyword evidence="5" id="KW-0547">Nucleotide-binding</keyword>
<dbReference type="PROSITE" id="PS00211">
    <property type="entry name" value="ABC_TRANSPORTER_1"/>
    <property type="match status" value="1"/>
</dbReference>
<gene>
    <name evidence="8" type="ORF">QO011_003676</name>
</gene>
<evidence type="ECO:0000313" key="9">
    <source>
        <dbReference type="Proteomes" id="UP001242480"/>
    </source>
</evidence>
<feature type="domain" description="ABC transporter" evidence="7">
    <location>
        <begin position="4"/>
        <end position="232"/>
    </location>
</feature>
<dbReference type="CDD" id="cd03216">
    <property type="entry name" value="ABC_Carb_Monos_I"/>
    <property type="match status" value="1"/>
</dbReference>
<dbReference type="InterPro" id="IPR027417">
    <property type="entry name" value="P-loop_NTPase"/>
</dbReference>
<dbReference type="EMBL" id="JAUSVX010000006">
    <property type="protein sequence ID" value="MDQ0470657.1"/>
    <property type="molecule type" value="Genomic_DNA"/>
</dbReference>
<evidence type="ECO:0000256" key="5">
    <source>
        <dbReference type="ARBA" id="ARBA00022741"/>
    </source>
</evidence>
<evidence type="ECO:0000313" key="8">
    <source>
        <dbReference type="EMBL" id="MDQ0470657.1"/>
    </source>
</evidence>
<keyword evidence="4" id="KW-0677">Repeat</keyword>
<dbReference type="InterPro" id="IPR003593">
    <property type="entry name" value="AAA+_ATPase"/>
</dbReference>
<accession>A0ABU0JBY4</accession>
<feature type="domain" description="ABC transporter" evidence="7">
    <location>
        <begin position="248"/>
        <end position="481"/>
    </location>
</feature>
<reference evidence="8 9" key="1">
    <citation type="submission" date="2023-07" db="EMBL/GenBank/DDBJ databases">
        <title>Genomic Encyclopedia of Type Strains, Phase IV (KMG-IV): sequencing the most valuable type-strain genomes for metagenomic binning, comparative biology and taxonomic classification.</title>
        <authorList>
            <person name="Goeker M."/>
        </authorList>
    </citation>
    <scope>NUCLEOTIDE SEQUENCE [LARGE SCALE GENOMIC DNA]</scope>
    <source>
        <strain evidence="8 9">DSM 19619</strain>
    </source>
</reference>
<dbReference type="PROSITE" id="PS50893">
    <property type="entry name" value="ABC_TRANSPORTER_2"/>
    <property type="match status" value="2"/>
</dbReference>
<name>A0ABU0JBY4_9HYPH</name>
<dbReference type="InterPro" id="IPR050107">
    <property type="entry name" value="ABC_carbohydrate_import_ATPase"/>
</dbReference>
<dbReference type="PANTHER" id="PTHR43790">
    <property type="entry name" value="CARBOHYDRATE TRANSPORT ATP-BINDING PROTEIN MG119-RELATED"/>
    <property type="match status" value="1"/>
</dbReference>
<keyword evidence="6" id="KW-0067">ATP-binding</keyword>
<dbReference type="SUPFAM" id="SSF52540">
    <property type="entry name" value="P-loop containing nucleoside triphosphate hydrolases"/>
    <property type="match status" value="2"/>
</dbReference>
<dbReference type="Pfam" id="PF00005">
    <property type="entry name" value="ABC_tran"/>
    <property type="match status" value="2"/>
</dbReference>